<dbReference type="InterPro" id="IPR023100">
    <property type="entry name" value="D-aminoacylase_insert_dom_sf"/>
</dbReference>
<dbReference type="InterPro" id="IPR050138">
    <property type="entry name" value="DHOase/Allantoinase_Hydrolase"/>
</dbReference>
<keyword evidence="3" id="KW-1185">Reference proteome</keyword>
<dbReference type="Gene3D" id="3.30.1490.130">
    <property type="entry name" value="D-aminoacylase. Domain 3"/>
    <property type="match status" value="1"/>
</dbReference>
<dbReference type="Gene3D" id="3.20.20.140">
    <property type="entry name" value="Metal-dependent hydrolases"/>
    <property type="match status" value="1"/>
</dbReference>
<dbReference type="Pfam" id="PF07969">
    <property type="entry name" value="Amidohydro_3"/>
    <property type="match status" value="1"/>
</dbReference>
<dbReference type="PANTHER" id="PTHR43668">
    <property type="entry name" value="ALLANTOINASE"/>
    <property type="match status" value="1"/>
</dbReference>
<dbReference type="GO" id="GO:0016811">
    <property type="term" value="F:hydrolase activity, acting on carbon-nitrogen (but not peptide) bonds, in linear amides"/>
    <property type="evidence" value="ECO:0007669"/>
    <property type="project" value="InterPro"/>
</dbReference>
<organism evidence="2 3">
    <name type="scientific">Streptomyces himastatinicus ATCC 53653</name>
    <dbReference type="NCBI Taxonomy" id="457427"/>
    <lineage>
        <taxon>Bacteria</taxon>
        <taxon>Bacillati</taxon>
        <taxon>Actinomycetota</taxon>
        <taxon>Actinomycetes</taxon>
        <taxon>Kitasatosporales</taxon>
        <taxon>Streptomycetaceae</taxon>
        <taxon>Streptomyces</taxon>
        <taxon>Streptomyces violaceusniger group</taxon>
    </lineage>
</organism>
<dbReference type="RefSeq" id="WP_009715333.1">
    <property type="nucleotide sequence ID" value="NZ_GG657754.1"/>
</dbReference>
<dbReference type="HOGENOM" id="CLU_016107_3_0_11"/>
<reference evidence="2 3" key="1">
    <citation type="submission" date="2009-02" db="EMBL/GenBank/DDBJ databases">
        <title>Annotation of Streptomyces hygroscopicus strain ATCC 53653.</title>
        <authorList>
            <consortium name="The Broad Institute Genome Sequencing Platform"/>
            <consortium name="Broad Institute Microbial Sequencing Center"/>
            <person name="Fischbach M."/>
            <person name="Godfrey P."/>
            <person name="Ward D."/>
            <person name="Young S."/>
            <person name="Zeng Q."/>
            <person name="Koehrsen M."/>
            <person name="Alvarado L."/>
            <person name="Berlin A.M."/>
            <person name="Bochicchio J."/>
            <person name="Borenstein D."/>
            <person name="Chapman S.B."/>
            <person name="Chen Z."/>
            <person name="Engels R."/>
            <person name="Freedman E."/>
            <person name="Gellesch M."/>
            <person name="Goldberg J."/>
            <person name="Griggs A."/>
            <person name="Gujja S."/>
            <person name="Heilman E.R."/>
            <person name="Heiman D.I."/>
            <person name="Hepburn T.A."/>
            <person name="Howarth C."/>
            <person name="Jen D."/>
            <person name="Larson L."/>
            <person name="Lewis B."/>
            <person name="Mehta T."/>
            <person name="Park D."/>
            <person name="Pearson M."/>
            <person name="Richards J."/>
            <person name="Roberts A."/>
            <person name="Saif S."/>
            <person name="Shea T.D."/>
            <person name="Shenoy N."/>
            <person name="Sisk P."/>
            <person name="Stolte C."/>
            <person name="Sykes S.N."/>
            <person name="Thomson T."/>
            <person name="Walk T."/>
            <person name="White J."/>
            <person name="Yandava C."/>
            <person name="Straight P."/>
            <person name="Clardy J."/>
            <person name="Hung D."/>
            <person name="Kolter R."/>
            <person name="Mekalanos J."/>
            <person name="Walker S."/>
            <person name="Walsh C.T."/>
            <person name="Wieland-Brown L.C."/>
            <person name="Haas B."/>
            <person name="Nusbaum C."/>
            <person name="Birren B."/>
        </authorList>
    </citation>
    <scope>NUCLEOTIDE SEQUENCE [LARGE SCALE GENOMIC DNA]</scope>
    <source>
        <strain evidence="2 3">ATCC 53653</strain>
    </source>
</reference>
<dbReference type="AlphaFoldDB" id="D9WJV2"/>
<dbReference type="NCBIfam" id="NF006560">
    <property type="entry name" value="PRK09061.1"/>
    <property type="match status" value="1"/>
</dbReference>
<dbReference type="OrthoDB" id="9766983at2"/>
<protein>
    <submittedName>
        <fullName evidence="2">N-acyl-D-amino-acid deacylase</fullName>
    </submittedName>
</protein>
<dbReference type="InterPro" id="IPR011059">
    <property type="entry name" value="Metal-dep_hydrolase_composite"/>
</dbReference>
<name>D9WJV2_9ACTN</name>
<dbReference type="GO" id="GO:0006145">
    <property type="term" value="P:purine nucleobase catabolic process"/>
    <property type="evidence" value="ECO:0007669"/>
    <property type="project" value="TreeGrafter"/>
</dbReference>
<evidence type="ECO:0000313" key="3">
    <source>
        <dbReference type="Proteomes" id="UP000003963"/>
    </source>
</evidence>
<dbReference type="PANTHER" id="PTHR43668:SF2">
    <property type="entry name" value="ALLANTOINASE"/>
    <property type="match status" value="1"/>
</dbReference>
<dbReference type="GO" id="GO:0005737">
    <property type="term" value="C:cytoplasm"/>
    <property type="evidence" value="ECO:0007669"/>
    <property type="project" value="TreeGrafter"/>
</dbReference>
<dbReference type="InterPro" id="IPR032466">
    <property type="entry name" value="Metal_Hydrolase"/>
</dbReference>
<feature type="domain" description="Amidohydrolase 3" evidence="1">
    <location>
        <begin position="59"/>
        <end position="487"/>
    </location>
</feature>
<sequence length="507" mass="54388">MDTEPSAAAADGAPQSVHDLVLSGGRVIDPETGLDAVRHIAVDDGRIVAIAEEPLRAQRVVDVTGRVVAPGFIDLHSHALTPTSMRLQALDGVTTALELEAGAPWLEGAYRDAALDGRPINYGYSASWAAARMSVMDDLDPRTLTTQLTARMGGRSWGAPGTPDDVRRILDRLEAELELGALGIGVLIGYAPDASHREYLDVARLAARYGVPTYTHARHKNSSEPGTALQGIQEIVAVGLGTGAHMHLCHINSTSLQQIDVVTELVGNARAHGVQVTTEAYPYGASMTAIGAPFLHPDNLPRLGITPSHIVHTPTGERPATASRLMQLRVQDPGAPAIIQYLDESRADEQNLLRRALLFDDTMIASDAMPLQSGDGKPLTGTEWPPPSDAVTHPRSTGTFARTLRVYVRETGLLTLPEVIRRATLLPARVLERACPDARRKGRVQPGADADLVVFDPLTVHDRSTYEHPTRPSDGFQHVLVGGEFVVRDGEIDLDATPGRSLRGARG</sequence>
<dbReference type="Proteomes" id="UP000003963">
    <property type="component" value="Unassembled WGS sequence"/>
</dbReference>
<dbReference type="SUPFAM" id="SSF51338">
    <property type="entry name" value="Composite domain of metallo-dependent hydrolases"/>
    <property type="match status" value="1"/>
</dbReference>
<gene>
    <name evidence="2" type="ORF">SSOG_03229</name>
</gene>
<dbReference type="Gene3D" id="2.30.40.10">
    <property type="entry name" value="Urease, subunit C, domain 1"/>
    <property type="match status" value="1"/>
</dbReference>
<dbReference type="InterPro" id="IPR013108">
    <property type="entry name" value="Amidohydro_3"/>
</dbReference>
<proteinExistence type="predicted"/>
<evidence type="ECO:0000313" key="2">
    <source>
        <dbReference type="EMBL" id="EFL23515.1"/>
    </source>
</evidence>
<accession>D9WJV2</accession>
<evidence type="ECO:0000259" key="1">
    <source>
        <dbReference type="Pfam" id="PF07969"/>
    </source>
</evidence>
<dbReference type="GO" id="GO:0004038">
    <property type="term" value="F:allantoinase activity"/>
    <property type="evidence" value="ECO:0007669"/>
    <property type="project" value="TreeGrafter"/>
</dbReference>
<dbReference type="EMBL" id="GG657754">
    <property type="protein sequence ID" value="EFL23515.1"/>
    <property type="molecule type" value="Genomic_DNA"/>
</dbReference>
<dbReference type="SUPFAM" id="SSF51556">
    <property type="entry name" value="Metallo-dependent hydrolases"/>
    <property type="match status" value="1"/>
</dbReference>
<dbReference type="STRING" id="457427.SSOG_03229"/>